<evidence type="ECO:0000259" key="10">
    <source>
        <dbReference type="Pfam" id="PF08704"/>
    </source>
</evidence>
<accession>A0A6A0H9V0</accession>
<comment type="function">
    <text evidence="8">Catalytic subunit of tRNA (adenine-N(1)-)-methyltransferase, which catalyzes the formation of N(1)-methyladenine at position 58 (m1A58) in initiator methionyl-tRNA.</text>
</comment>
<protein>
    <recommendedName>
        <fullName evidence="8">tRNA (adenine(58)-N(1))-methyltransferase catalytic subunit TRMT61A</fullName>
        <ecNumber evidence="8">2.1.1.220</ecNumber>
    </recommendedName>
</protein>
<dbReference type="GO" id="GO:0031515">
    <property type="term" value="C:tRNA (m1A) methyltransferase complex"/>
    <property type="evidence" value="ECO:0007669"/>
    <property type="project" value="UniProtKB-UniRule"/>
</dbReference>
<comment type="subcellular location">
    <subcellularLocation>
        <location evidence="1 8">Nucleus</location>
    </subcellularLocation>
</comment>
<evidence type="ECO:0000256" key="2">
    <source>
        <dbReference type="ARBA" id="ARBA00022603"/>
    </source>
</evidence>
<reference evidence="11" key="2">
    <citation type="journal article" date="2018" name="Environ. Sci. Technol.">
        <title>The Toxicogenome of Hyalella azteca: A Model for Sediment Ecotoxicology and Evolutionary Toxicology.</title>
        <authorList>
            <person name="Poynton H.C."/>
            <person name="Hasenbein S."/>
            <person name="Benoit J.B."/>
            <person name="Sepulveda M.S."/>
            <person name="Poelchau M.F."/>
            <person name="Hughes D.S.T."/>
            <person name="Murali S.C."/>
            <person name="Chen S."/>
            <person name="Glastad K.M."/>
            <person name="Goodisman M.A.D."/>
            <person name="Werren J.H."/>
            <person name="Vineis J.H."/>
            <person name="Bowen J.L."/>
            <person name="Friedrich M."/>
            <person name="Jones J."/>
            <person name="Robertson H.M."/>
            <person name="Feyereisen R."/>
            <person name="Mechler-Hickson A."/>
            <person name="Mathers N."/>
            <person name="Lee C.E."/>
            <person name="Colbourne J.K."/>
            <person name="Biales A."/>
            <person name="Johnston J.S."/>
            <person name="Wellborn G.A."/>
            <person name="Rosendale A.J."/>
            <person name="Cridge A.G."/>
            <person name="Munoz-Torres M.C."/>
            <person name="Bain P.A."/>
            <person name="Manny A.R."/>
            <person name="Major K.M."/>
            <person name="Lambert F.N."/>
            <person name="Vulpe C.D."/>
            <person name="Tuck P."/>
            <person name="Blalock B.J."/>
            <person name="Lin Y.Y."/>
            <person name="Smith M.E."/>
            <person name="Ochoa-Acuna H."/>
            <person name="Chen M.M."/>
            <person name="Childers C.P."/>
            <person name="Qu J."/>
            <person name="Dugan S."/>
            <person name="Lee S.L."/>
            <person name="Chao H."/>
            <person name="Dinh H."/>
            <person name="Han Y."/>
            <person name="Doddapaneni H."/>
            <person name="Worley K.C."/>
            <person name="Muzny D.M."/>
            <person name="Gibbs R.A."/>
            <person name="Richards S."/>
        </authorList>
    </citation>
    <scope>NUCLEOTIDE SEQUENCE</scope>
    <source>
        <strain evidence="11">HAZT.00-mixed</strain>
        <tissue evidence="11">Whole organism</tissue>
    </source>
</reference>
<dbReference type="GO" id="GO:0160107">
    <property type="term" value="F:tRNA (adenine(58)-N1)-methyltransferase activity"/>
    <property type="evidence" value="ECO:0007669"/>
    <property type="project" value="UniProtKB-EC"/>
</dbReference>
<dbReference type="Proteomes" id="UP000711488">
    <property type="component" value="Unassembled WGS sequence"/>
</dbReference>
<evidence type="ECO:0000256" key="4">
    <source>
        <dbReference type="ARBA" id="ARBA00022691"/>
    </source>
</evidence>
<organism evidence="11">
    <name type="scientific">Hyalella azteca</name>
    <name type="common">Amphipod</name>
    <dbReference type="NCBI Taxonomy" id="294128"/>
    <lineage>
        <taxon>Eukaryota</taxon>
        <taxon>Metazoa</taxon>
        <taxon>Ecdysozoa</taxon>
        <taxon>Arthropoda</taxon>
        <taxon>Crustacea</taxon>
        <taxon>Multicrustacea</taxon>
        <taxon>Malacostraca</taxon>
        <taxon>Eumalacostraca</taxon>
        <taxon>Peracarida</taxon>
        <taxon>Amphipoda</taxon>
        <taxon>Senticaudata</taxon>
        <taxon>Talitrida</taxon>
        <taxon>Talitroidea</taxon>
        <taxon>Hyalellidae</taxon>
        <taxon>Hyalella</taxon>
    </lineage>
</organism>
<keyword evidence="5 8" id="KW-0819">tRNA processing</keyword>
<keyword evidence="3 8" id="KW-0808">Transferase</keyword>
<proteinExistence type="inferred from homology"/>
<dbReference type="Pfam" id="PF08704">
    <property type="entry name" value="GCD14"/>
    <property type="match status" value="1"/>
</dbReference>
<comment type="similarity">
    <text evidence="8">Belongs to the class I-like SAM-binding methyltransferase superfamily. TRM61 family.</text>
</comment>
<evidence type="ECO:0000256" key="8">
    <source>
        <dbReference type="PIRNR" id="PIRNR017269"/>
    </source>
</evidence>
<dbReference type="Gene3D" id="3.10.330.20">
    <property type="match status" value="1"/>
</dbReference>
<evidence type="ECO:0000256" key="6">
    <source>
        <dbReference type="ARBA" id="ARBA00023242"/>
    </source>
</evidence>
<evidence type="ECO:0000256" key="1">
    <source>
        <dbReference type="ARBA" id="ARBA00004123"/>
    </source>
</evidence>
<dbReference type="AlphaFoldDB" id="A0A6A0H9V0"/>
<evidence type="ECO:0000256" key="9">
    <source>
        <dbReference type="PIRSR" id="PIRSR017269-1"/>
    </source>
</evidence>
<name>A0A6A0H9V0_HYAAZ</name>
<dbReference type="SUPFAM" id="SSF53335">
    <property type="entry name" value="S-adenosyl-L-methionine-dependent methyltransferases"/>
    <property type="match status" value="1"/>
</dbReference>
<feature type="binding site" evidence="9">
    <location>
        <position position="189"/>
    </location>
    <ligand>
        <name>S-adenosyl-L-methionine</name>
        <dbReference type="ChEBI" id="CHEBI:59789"/>
    </ligand>
</feature>
<reference evidence="11" key="3">
    <citation type="submission" date="2019-06" db="EMBL/GenBank/DDBJ databases">
        <authorList>
            <person name="Poynton C."/>
            <person name="Hasenbein S."/>
            <person name="Benoit J.B."/>
            <person name="Sepulveda M.S."/>
            <person name="Poelchau M.F."/>
            <person name="Murali S.C."/>
            <person name="Chen S."/>
            <person name="Glastad K.M."/>
            <person name="Werren J.H."/>
            <person name="Vineis J.H."/>
            <person name="Bowen J.L."/>
            <person name="Friedrich M."/>
            <person name="Jones J."/>
            <person name="Robertson H.M."/>
            <person name="Feyereisen R."/>
            <person name="Mechler-Hickson A."/>
            <person name="Mathers N."/>
            <person name="Lee C.E."/>
            <person name="Colbourne J.K."/>
            <person name="Biales A."/>
            <person name="Johnston J.S."/>
            <person name="Wellborn G.A."/>
            <person name="Rosendale A.J."/>
            <person name="Cridge A.G."/>
            <person name="Munoz-Torres M.C."/>
            <person name="Bain P.A."/>
            <person name="Manny A.R."/>
            <person name="Major K.M."/>
            <person name="Lambert F.N."/>
            <person name="Vulpe C.D."/>
            <person name="Tuck P."/>
            <person name="Blalock B.J."/>
            <person name="Lin Y.-Y."/>
            <person name="Smith M.E."/>
            <person name="Ochoa-Acuna H."/>
            <person name="Chen M.-J.M."/>
            <person name="Childers C.P."/>
            <person name="Qu J."/>
            <person name="Dugan S."/>
            <person name="Lee S.L."/>
            <person name="Chao H."/>
            <person name="Dinh H."/>
            <person name="Han Y."/>
            <person name="Doddapaneni H."/>
            <person name="Worley K.C."/>
            <person name="Muzny D.M."/>
            <person name="Gibbs R.A."/>
            <person name="Richards S."/>
        </authorList>
    </citation>
    <scope>NUCLEOTIDE SEQUENCE</scope>
    <source>
        <strain evidence="11">HAZT.00-mixed</strain>
        <tissue evidence="11">Whole organism</tissue>
    </source>
</reference>
<feature type="binding site" evidence="9">
    <location>
        <position position="143"/>
    </location>
    <ligand>
        <name>S-adenosyl-L-methionine</name>
        <dbReference type="ChEBI" id="CHEBI:59789"/>
    </ligand>
</feature>
<dbReference type="EC" id="2.1.1.220" evidence="8"/>
<keyword evidence="4 8" id="KW-0949">S-adenosyl-L-methionine</keyword>
<dbReference type="PROSITE" id="PS51620">
    <property type="entry name" value="SAM_TRM61"/>
    <property type="match status" value="1"/>
</dbReference>
<dbReference type="InterPro" id="IPR014816">
    <property type="entry name" value="tRNA_MeTrfase_Gcd14"/>
</dbReference>
<dbReference type="PIRSF" id="PIRSF017269">
    <property type="entry name" value="GCD14"/>
    <property type="match status" value="1"/>
</dbReference>
<feature type="domain" description="tRNA (adenine(58)-N(1))-methyltransferase catalytic subunit TRM61 C-terminal" evidence="10">
    <location>
        <begin position="75"/>
        <end position="316"/>
    </location>
</feature>
<dbReference type="GO" id="GO:0005634">
    <property type="term" value="C:nucleus"/>
    <property type="evidence" value="ECO:0007669"/>
    <property type="project" value="UniProtKB-SubCell"/>
</dbReference>
<keyword evidence="2 8" id="KW-0489">Methyltransferase</keyword>
<reference evidence="11" key="1">
    <citation type="submission" date="2014-08" db="EMBL/GenBank/DDBJ databases">
        <authorList>
            <person name="Murali S."/>
            <person name="Richards S."/>
            <person name="Bandaranaike D."/>
            <person name="Bellair M."/>
            <person name="Blankenburg K."/>
            <person name="Chao H."/>
            <person name="Dinh H."/>
            <person name="Doddapaneni H."/>
            <person name="Dugan-Rocha S."/>
            <person name="Elkadiri S."/>
            <person name="Gnanaolivu R."/>
            <person name="Hughes D."/>
            <person name="Lee S."/>
            <person name="Li M."/>
            <person name="Ming W."/>
            <person name="Munidasa M."/>
            <person name="Muniz J."/>
            <person name="Nguyen L."/>
            <person name="Osuji N."/>
            <person name="Pu L.-L."/>
            <person name="Puazo M."/>
            <person name="Skinner E."/>
            <person name="Qu C."/>
            <person name="Quiroz J."/>
            <person name="Raj R."/>
            <person name="Weissenberger G."/>
            <person name="Xin Y."/>
            <person name="Zou X."/>
            <person name="Han Y."/>
            <person name="Worley K."/>
            <person name="Muzny D."/>
            <person name="Gibbs R."/>
        </authorList>
    </citation>
    <scope>NUCLEOTIDE SEQUENCE</scope>
    <source>
        <strain evidence="11">HAZT.00-mixed</strain>
        <tissue evidence="11">Whole organism</tissue>
    </source>
</reference>
<dbReference type="InterPro" id="IPR049470">
    <property type="entry name" value="TRM61_C"/>
</dbReference>
<evidence type="ECO:0000256" key="7">
    <source>
        <dbReference type="ARBA" id="ARBA00048481"/>
    </source>
</evidence>
<comment type="catalytic activity">
    <reaction evidence="8">
        <text>adenosine(58) in tRNA + S-adenosyl-L-methionine = N(1)-methyladenosine(58) in tRNA + S-adenosyl-L-homocysteine + H(+)</text>
        <dbReference type="Rhea" id="RHEA:43152"/>
        <dbReference type="Rhea" id="RHEA-COMP:10365"/>
        <dbReference type="Rhea" id="RHEA-COMP:10366"/>
        <dbReference type="ChEBI" id="CHEBI:15378"/>
        <dbReference type="ChEBI" id="CHEBI:57856"/>
        <dbReference type="ChEBI" id="CHEBI:59789"/>
        <dbReference type="ChEBI" id="CHEBI:74411"/>
        <dbReference type="ChEBI" id="CHEBI:74491"/>
        <dbReference type="EC" id="2.1.1.220"/>
    </reaction>
</comment>
<dbReference type="OrthoDB" id="1925287at2759"/>
<comment type="catalytic activity">
    <reaction evidence="7">
        <text>an adenosine in mRNA + S-adenosyl-L-methionine = an N(1)-methyladenosine in mRNA + S-adenosyl-L-homocysteine + H(+)</text>
        <dbReference type="Rhea" id="RHEA:55392"/>
        <dbReference type="Rhea" id="RHEA-COMP:12414"/>
        <dbReference type="Rhea" id="RHEA-COMP:12415"/>
        <dbReference type="ChEBI" id="CHEBI:15378"/>
        <dbReference type="ChEBI" id="CHEBI:57856"/>
        <dbReference type="ChEBI" id="CHEBI:59789"/>
        <dbReference type="ChEBI" id="CHEBI:74411"/>
        <dbReference type="ChEBI" id="CHEBI:74491"/>
    </reaction>
</comment>
<gene>
    <name evidence="11" type="ORF">HAZT_HAZT000622</name>
</gene>
<dbReference type="InterPro" id="IPR029063">
    <property type="entry name" value="SAM-dependent_MTases_sf"/>
</dbReference>
<comment type="caution">
    <text evidence="11">The sequence shown here is derived from an EMBL/GenBank/DDBJ whole genome shotgun (WGS) entry which is preliminary data.</text>
</comment>
<dbReference type="PANTHER" id="PTHR12133">
    <property type="entry name" value="TRNA (ADENINE(58)-N(1))-METHYLTRANSFERASE"/>
    <property type="match status" value="1"/>
</dbReference>
<evidence type="ECO:0000256" key="5">
    <source>
        <dbReference type="ARBA" id="ARBA00022694"/>
    </source>
</evidence>
<feature type="binding site" evidence="9">
    <location>
        <begin position="122"/>
        <end position="125"/>
    </location>
    <ligand>
        <name>S-adenosyl-L-methionine</name>
        <dbReference type="ChEBI" id="CHEBI:59789"/>
    </ligand>
</feature>
<evidence type="ECO:0000256" key="3">
    <source>
        <dbReference type="ARBA" id="ARBA00022679"/>
    </source>
</evidence>
<evidence type="ECO:0000313" key="11">
    <source>
        <dbReference type="EMBL" id="KAA0202054.1"/>
    </source>
</evidence>
<dbReference type="Gene3D" id="3.40.50.150">
    <property type="entry name" value="Vaccinia Virus protein VP39"/>
    <property type="match status" value="1"/>
</dbReference>
<dbReference type="PANTHER" id="PTHR12133:SF2">
    <property type="entry name" value="TRNA (ADENINE(58)-N(1))-METHYLTRANSFERASE CATALYTIC SUBUNIT TRMT61A"/>
    <property type="match status" value="1"/>
</dbReference>
<dbReference type="GO" id="GO:0030488">
    <property type="term" value="P:tRNA methylation"/>
    <property type="evidence" value="ECO:0007669"/>
    <property type="project" value="InterPro"/>
</dbReference>
<dbReference type="EMBL" id="JQDR03004363">
    <property type="protein sequence ID" value="KAA0202054.1"/>
    <property type="molecule type" value="Genomic_DNA"/>
</dbReference>
<keyword evidence="6 8" id="KW-0539">Nucleus</keyword>
<sequence>MTFDKFHKIIKECDTVILYFNNTQTYALEVTKTVKNRHGQQVPHVFQSMYGALKVESLVGLQFGCRVQLATGAGYIFYPTPELWTLTLPHRTQILYTTDISMVIARLNIGPGSVVCEAGTGSGSLSHAILRTVGPTGHLHTADFHEQRWLAAADEFKRHGLNDRVTTYWRDVCTLGWPVTEVADAVFLDLPRPWLALPHAVNAVKLNGGRICSFSPCIEQVSRTCELMRSLGLQNVTTLEVLTRELQVLHSDMPVIDITPVSQLTKSEKSDLSAIALTKEVPSPIFNGEGRTKSKSILSAYPKLTQAGHTGYLTFCIVPPGLPRPVSTPVV</sequence>